<evidence type="ECO:0000256" key="3">
    <source>
        <dbReference type="ARBA" id="ARBA00022692"/>
    </source>
</evidence>
<dbReference type="WBParaSite" id="jg20907.1">
    <property type="protein sequence ID" value="jg20907.1"/>
    <property type="gene ID" value="jg20907"/>
</dbReference>
<dbReference type="GO" id="GO:0006950">
    <property type="term" value="P:response to stress"/>
    <property type="evidence" value="ECO:0007669"/>
    <property type="project" value="UniProtKB-ARBA"/>
</dbReference>
<feature type="region of interest" description="Disordered" evidence="7">
    <location>
        <begin position="450"/>
        <end position="484"/>
    </location>
</feature>
<evidence type="ECO:0000256" key="1">
    <source>
        <dbReference type="ARBA" id="ARBA00004477"/>
    </source>
</evidence>
<dbReference type="InterPro" id="IPR035952">
    <property type="entry name" value="Rhomboid-like_sf"/>
</dbReference>
<dbReference type="GO" id="GO:0005789">
    <property type="term" value="C:endoplasmic reticulum membrane"/>
    <property type="evidence" value="ECO:0007669"/>
    <property type="project" value="UniProtKB-SubCell"/>
</dbReference>
<evidence type="ECO:0000313" key="10">
    <source>
        <dbReference type="WBParaSite" id="jg20907.1"/>
    </source>
</evidence>
<protein>
    <submittedName>
        <fullName evidence="10">Derlin</fullName>
    </submittedName>
</protein>
<evidence type="ECO:0000256" key="2">
    <source>
        <dbReference type="ARBA" id="ARBA00008917"/>
    </source>
</evidence>
<name>A0A915DM08_9BILA</name>
<comment type="subcellular location">
    <subcellularLocation>
        <location evidence="1">Endoplasmic reticulum membrane</location>
        <topology evidence="1">Multi-pass membrane protein</topology>
    </subcellularLocation>
</comment>
<evidence type="ECO:0000256" key="4">
    <source>
        <dbReference type="ARBA" id="ARBA00022824"/>
    </source>
</evidence>
<dbReference type="PANTHER" id="PTHR11009">
    <property type="entry name" value="DER1-LIKE PROTEIN, DERLIN"/>
    <property type="match status" value="1"/>
</dbReference>
<dbReference type="InterPro" id="IPR007599">
    <property type="entry name" value="DER1"/>
</dbReference>
<dbReference type="Proteomes" id="UP000887574">
    <property type="component" value="Unplaced"/>
</dbReference>
<feature type="region of interest" description="Disordered" evidence="7">
    <location>
        <begin position="525"/>
        <end position="544"/>
    </location>
</feature>
<evidence type="ECO:0000313" key="9">
    <source>
        <dbReference type="Proteomes" id="UP000887574"/>
    </source>
</evidence>
<keyword evidence="9" id="KW-1185">Reference proteome</keyword>
<accession>A0A915DM08</accession>
<keyword evidence="5 8" id="KW-1133">Transmembrane helix</keyword>
<feature type="region of interest" description="Disordered" evidence="7">
    <location>
        <begin position="1"/>
        <end position="30"/>
    </location>
</feature>
<dbReference type="SUPFAM" id="SSF144091">
    <property type="entry name" value="Rhomboid-like"/>
    <property type="match status" value="1"/>
</dbReference>
<evidence type="ECO:0000256" key="5">
    <source>
        <dbReference type="ARBA" id="ARBA00022989"/>
    </source>
</evidence>
<comment type="similarity">
    <text evidence="2">Belongs to the derlin family.</text>
</comment>
<keyword evidence="3 8" id="KW-0812">Transmembrane</keyword>
<evidence type="ECO:0000256" key="8">
    <source>
        <dbReference type="SAM" id="Phobius"/>
    </source>
</evidence>
<keyword evidence="4" id="KW-0256">Endoplasmic reticulum</keyword>
<reference evidence="10" key="1">
    <citation type="submission" date="2022-11" db="UniProtKB">
        <authorList>
            <consortium name="WormBaseParasite"/>
        </authorList>
    </citation>
    <scope>IDENTIFICATION</scope>
</reference>
<feature type="compositionally biased region" description="Low complexity" evidence="7">
    <location>
        <begin position="1"/>
        <end position="14"/>
    </location>
</feature>
<feature type="transmembrane region" description="Helical" evidence="8">
    <location>
        <begin position="853"/>
        <end position="875"/>
    </location>
</feature>
<dbReference type="Pfam" id="PF04511">
    <property type="entry name" value="DER1"/>
    <property type="match status" value="1"/>
</dbReference>
<proteinExistence type="inferred from homology"/>
<keyword evidence="6 8" id="KW-0472">Membrane</keyword>
<feature type="compositionally biased region" description="Basic and acidic residues" evidence="7">
    <location>
        <begin position="462"/>
        <end position="484"/>
    </location>
</feature>
<sequence>MMADCSSSPSCSTSEDVPDHVSSQANLEKPPCIVASRRRLAFRPQESDTRIQNTSEKDGAPCKQLMSPKQAEVGDVELSGNYDVFFRFFYEGLKQHEQIRNYYFNAFKIWKAKALIEEQDWTNVPRDARELFVVLNGCEWKKRTCAANFDPPKFKALILEGFTTVRVKKKKSMIMIRTPYCPCLLKWIQTERGRILNDKRNTEIPTHLTLKLTPYCYKDRNYVVSCEQNPLLQLQININDKISSIFSLLERKWVSPIERMRNEFDMDGNQLPVVRLRVSEGTVIHKVLVDVNDDSFPMSLNKLKRDYELETEQVSEVATATHSTLPSNEIAEKAMHPMQTAKRQKEGSGTIRLSSKEVFDIDEARIKQGLTKENVGNASLLQLFYLCGMKNEMMLSYEICHQQPVLDPWSLFVSLINRDYGEIMSKTPNYSLSNSNNMAVFDGASHPSTSSAFNNSIEQPLDGDRRKKVEKAVPGKDDHSSTNIVEHENMQFLQQLKTLNNQNKKPKRQVKLLPNNQANKRFCSTSTASVAGYRSPQTNTNQPMETVNYNNYTTSTTAIQPDILNAQPITYLIAAQNYVPAACLQPTTTYLTQTSSGQTQIAAIQQPDGSLVGVEMIQPPIDFSHFPESSTQATVSVLDRESIVAKPQTVMMNLPASLYTGAGSSRVAGKHQKTTTKRVDRECEISGEFSMQSIDSSLSSFAQPVILDSSPSKTLPDDVRNAYEQMLKENSVDYCRNFEQLTRNLDTIHKSTATTTDSDARDCASLPGNAPCHQGIHYSLRVDNVGCATGLDHPFHLYFNWHLIIYEYQVWRLVSSFCYFGSIGFTFFFNIVFTYRHCLMLEEGSFRGRTADFVYMFLFGAIFMVNFFGILSFTAPTCHGYCFCFLLLGNNAMVDVFGIACGHLYYFLEDVFPSQPNGFRVLETPTLLKWLFDPALCPTLTSMKDQEDSIGEVLRTRTSPKRTTKPIKHI</sequence>
<evidence type="ECO:0000256" key="6">
    <source>
        <dbReference type="ARBA" id="ARBA00023136"/>
    </source>
</evidence>
<organism evidence="9 10">
    <name type="scientific">Ditylenchus dipsaci</name>
    <dbReference type="NCBI Taxonomy" id="166011"/>
    <lineage>
        <taxon>Eukaryota</taxon>
        <taxon>Metazoa</taxon>
        <taxon>Ecdysozoa</taxon>
        <taxon>Nematoda</taxon>
        <taxon>Chromadorea</taxon>
        <taxon>Rhabditida</taxon>
        <taxon>Tylenchina</taxon>
        <taxon>Tylenchomorpha</taxon>
        <taxon>Sphaerularioidea</taxon>
        <taxon>Anguinidae</taxon>
        <taxon>Anguininae</taxon>
        <taxon>Ditylenchus</taxon>
    </lineage>
</organism>
<dbReference type="AlphaFoldDB" id="A0A915DM08"/>
<evidence type="ECO:0000256" key="7">
    <source>
        <dbReference type="SAM" id="MobiDB-lite"/>
    </source>
</evidence>
<feature type="transmembrane region" description="Helical" evidence="8">
    <location>
        <begin position="810"/>
        <end position="833"/>
    </location>
</feature>